<accession>A0A314ZXL7</accession>
<dbReference type="PANTHER" id="PTHR14239:SF0">
    <property type="entry name" value="F420-DEPENDENT NADP REDUCTASE"/>
    <property type="match status" value="1"/>
</dbReference>
<reference evidence="3 5" key="1">
    <citation type="submission" date="2018-02" db="EMBL/GenBank/DDBJ databases">
        <title>Subsurface microbial communities from deep shales in Ohio and West Virginia, USA.</title>
        <authorList>
            <person name="Wrighton K."/>
        </authorList>
    </citation>
    <scope>NUCLEOTIDE SEQUENCE [LARGE SCALE GENOMIC DNA]</scope>
    <source>
        <strain evidence="3 5">DSM 10369</strain>
    </source>
</reference>
<protein>
    <submittedName>
        <fullName evidence="3 4">Coenzyme F420:NADP oxidoreductase</fullName>
    </submittedName>
</protein>
<dbReference type="Proteomes" id="UP000251060">
    <property type="component" value="Unassembled WGS sequence"/>
</dbReference>
<gene>
    <name evidence="3" type="ORF">B0H22_104113</name>
    <name evidence="4" type="ORF">EDD83_03670</name>
</gene>
<dbReference type="Pfam" id="PF03807">
    <property type="entry name" value="F420_oxidored"/>
    <property type="match status" value="1"/>
</dbReference>
<dbReference type="Proteomes" id="UP000273978">
    <property type="component" value="Unassembled WGS sequence"/>
</dbReference>
<evidence type="ECO:0000259" key="2">
    <source>
        <dbReference type="Pfam" id="PF03807"/>
    </source>
</evidence>
<dbReference type="GO" id="GO:0052851">
    <property type="term" value="F:ferric-chelate reductase (NADPH) activity"/>
    <property type="evidence" value="ECO:0007669"/>
    <property type="project" value="TreeGrafter"/>
</dbReference>
<evidence type="ECO:0000256" key="1">
    <source>
        <dbReference type="ARBA" id="ARBA00023002"/>
    </source>
</evidence>
<proteinExistence type="predicted"/>
<comment type="caution">
    <text evidence="3">The sequence shown here is derived from an EMBL/GenBank/DDBJ whole genome shotgun (WGS) entry which is preliminary data.</text>
</comment>
<feature type="domain" description="Pyrroline-5-carboxylate reductase catalytic N-terminal" evidence="2">
    <location>
        <begin position="2"/>
        <end position="103"/>
    </location>
</feature>
<dbReference type="EMBL" id="RJJF01000012">
    <property type="protein sequence ID" value="RNI10471.1"/>
    <property type="molecule type" value="Genomic_DNA"/>
</dbReference>
<dbReference type="AlphaFoldDB" id="A0A314ZXL7"/>
<dbReference type="GO" id="GO:0008823">
    <property type="term" value="F:cupric reductase (NADH) activity"/>
    <property type="evidence" value="ECO:0007669"/>
    <property type="project" value="TreeGrafter"/>
</dbReference>
<organism evidence="3 5">
    <name type="scientific">Methanohalophilus euhalobius</name>
    <dbReference type="NCBI Taxonomy" id="51203"/>
    <lineage>
        <taxon>Archaea</taxon>
        <taxon>Methanobacteriati</taxon>
        <taxon>Methanobacteriota</taxon>
        <taxon>Stenosarchaea group</taxon>
        <taxon>Methanomicrobia</taxon>
        <taxon>Methanosarcinales</taxon>
        <taxon>Methanosarcinaceae</taxon>
        <taxon>Methanohalophilus</taxon>
    </lineage>
</organism>
<reference evidence="4 6" key="2">
    <citation type="submission" date="2018-10" db="EMBL/GenBank/DDBJ databases">
        <title>Cultivation of a novel Methanohalophilus strain from Kebrit Deep of the Red Sea and a genomic comparison of members of the genus Methanohalophilus.</title>
        <authorList>
            <person name="Guan Y."/>
            <person name="Ngugi D.K."/>
            <person name="Stingl U."/>
        </authorList>
    </citation>
    <scope>NUCLEOTIDE SEQUENCE [LARGE SCALE GENOMIC DNA]</scope>
    <source>
        <strain evidence="4 6">DSM 10369</strain>
    </source>
</reference>
<keyword evidence="1" id="KW-0560">Oxidoreductase</keyword>
<dbReference type="InterPro" id="IPR028939">
    <property type="entry name" value="P5C_Rdtase_cat_N"/>
</dbReference>
<evidence type="ECO:0000313" key="5">
    <source>
        <dbReference type="Proteomes" id="UP000251060"/>
    </source>
</evidence>
<dbReference type="InterPro" id="IPR051267">
    <property type="entry name" value="STEAP_metalloreductase"/>
</dbReference>
<dbReference type="SUPFAM" id="SSF51735">
    <property type="entry name" value="NAD(P)-binding Rossmann-fold domains"/>
    <property type="match status" value="1"/>
</dbReference>
<name>A0A314ZXL7_9EURY</name>
<dbReference type="GO" id="GO:0005886">
    <property type="term" value="C:plasma membrane"/>
    <property type="evidence" value="ECO:0007669"/>
    <property type="project" value="TreeGrafter"/>
</dbReference>
<evidence type="ECO:0000313" key="4">
    <source>
        <dbReference type="EMBL" id="RNI10471.1"/>
    </source>
</evidence>
<dbReference type="PANTHER" id="PTHR14239">
    <property type="entry name" value="DUDULIN-RELATED"/>
    <property type="match status" value="1"/>
</dbReference>
<dbReference type="Gene3D" id="3.40.50.720">
    <property type="entry name" value="NAD(P)-binding Rossmann-like Domain"/>
    <property type="match status" value="1"/>
</dbReference>
<evidence type="ECO:0000313" key="6">
    <source>
        <dbReference type="Proteomes" id="UP000273978"/>
    </source>
</evidence>
<dbReference type="EMBL" id="PVBU01000004">
    <property type="protein sequence ID" value="PQV42856.1"/>
    <property type="molecule type" value="Genomic_DNA"/>
</dbReference>
<dbReference type="InterPro" id="IPR036291">
    <property type="entry name" value="NAD(P)-bd_dom_sf"/>
</dbReference>
<sequence length="242" mass="26704">MKIAILGGTGNIGKGFALRWSQKHDIIIGSRDKERAKTKAAEYNKIMEKYGFDALSIKGIDNKNAAAESDIVVLAIRYSNVSSIIEQIKPVLKNQIIVSVVVPMEKDSCYMIPDRETIEIDTQFREYYKTNYFCYNNPPSGSAAEEIAALLPEGVSLVSAFHNVPAAKLADLDISLDYDIGVCGNDMNAKKVIFDLVRAIPDMNPVDVGPCETSLMVESLTPLLINIAVRNQRKDIGIKFVD</sequence>
<evidence type="ECO:0000313" key="3">
    <source>
        <dbReference type="EMBL" id="PQV42856.1"/>
    </source>
</evidence>
<dbReference type="RefSeq" id="WP_105460434.1">
    <property type="nucleotide sequence ID" value="NZ_PVBU01000004.1"/>
</dbReference>
<dbReference type="GO" id="GO:0015677">
    <property type="term" value="P:copper ion import"/>
    <property type="evidence" value="ECO:0007669"/>
    <property type="project" value="TreeGrafter"/>
</dbReference>